<dbReference type="AlphaFoldDB" id="A0A5M4AUG4"/>
<gene>
    <name evidence="1" type="ORF">PbJCM13498_04350</name>
</gene>
<comment type="caution">
    <text evidence="1">The sequence shown here is derived from an EMBL/GenBank/DDBJ whole genome shotgun (WGS) entry which is preliminary data.</text>
</comment>
<keyword evidence="2" id="KW-1185">Reference proteome</keyword>
<evidence type="ECO:0000313" key="2">
    <source>
        <dbReference type="Proteomes" id="UP000391834"/>
    </source>
</evidence>
<proteinExistence type="predicted"/>
<organism evidence="1 2">
    <name type="scientific">Prolixibacter bellariivorans</name>
    <dbReference type="NCBI Taxonomy" id="314319"/>
    <lineage>
        <taxon>Bacteria</taxon>
        <taxon>Pseudomonadati</taxon>
        <taxon>Bacteroidota</taxon>
        <taxon>Bacteroidia</taxon>
        <taxon>Marinilabiliales</taxon>
        <taxon>Prolixibacteraceae</taxon>
        <taxon>Prolixibacter</taxon>
    </lineage>
</organism>
<accession>A0A5M4AUG4</accession>
<reference evidence="1 2" key="1">
    <citation type="submission" date="2019-10" db="EMBL/GenBank/DDBJ databases">
        <title>Prolixibacter strains distinguished by the presence of nitrate reductase genes were adept at nitrate-dependent anaerobic corrosion of metallic iron and carbon steel.</title>
        <authorList>
            <person name="Iino T."/>
            <person name="Shono N."/>
            <person name="Ito K."/>
            <person name="Nakamura R."/>
            <person name="Sueoka K."/>
            <person name="Harayama S."/>
            <person name="Ohkuma M."/>
        </authorList>
    </citation>
    <scope>NUCLEOTIDE SEQUENCE [LARGE SCALE GENOMIC DNA]</scope>
    <source>
        <strain evidence="1 2">JCM 13498</strain>
    </source>
</reference>
<dbReference type="EMBL" id="BLAX01000001">
    <property type="protein sequence ID" value="GET31572.1"/>
    <property type="molecule type" value="Genomic_DNA"/>
</dbReference>
<sequence length="228" mass="26990">MTLKMNIQELVEKEINDLWNLYGDKEFCKLPPLSVKEILDAGLMFIGINPSVSKNDRVKLIEEKEKRVGFYFLEHRDNHKYFAKFTEIAEKTDLPWSHLDLLYIRETEQNKIKSLLKTDDGIQFIYRQLMVSKSVIDKLISKTELVVFVVNNTLAREFLGKDRPNHYDDAQEHWMNYRFVWNDELGTYTCNGHPFFFTSMLTGQRALDNGSFERLIWHIRFVKSKLGI</sequence>
<protein>
    <submittedName>
        <fullName evidence="1">Uncharacterized protein</fullName>
    </submittedName>
</protein>
<evidence type="ECO:0000313" key="1">
    <source>
        <dbReference type="EMBL" id="GET31572.1"/>
    </source>
</evidence>
<dbReference type="Proteomes" id="UP000391834">
    <property type="component" value="Unassembled WGS sequence"/>
</dbReference>
<name>A0A5M4AUG4_9BACT</name>